<dbReference type="GeneID" id="27664932"/>
<protein>
    <submittedName>
        <fullName evidence="1">Uncharacterized protein</fullName>
    </submittedName>
</protein>
<organism evidence="1 2">
    <name type="scientific">Sporothrix schenckii 1099-18</name>
    <dbReference type="NCBI Taxonomy" id="1397361"/>
    <lineage>
        <taxon>Eukaryota</taxon>
        <taxon>Fungi</taxon>
        <taxon>Dikarya</taxon>
        <taxon>Ascomycota</taxon>
        <taxon>Pezizomycotina</taxon>
        <taxon>Sordariomycetes</taxon>
        <taxon>Sordariomycetidae</taxon>
        <taxon>Ophiostomatales</taxon>
        <taxon>Ophiostomataceae</taxon>
        <taxon>Sporothrix</taxon>
    </lineage>
</organism>
<reference evidence="1 2" key="1">
    <citation type="journal article" date="2014" name="BMC Genomics">
        <title>Comparative genomics of the major fungal agents of human and animal Sporotrichosis: Sporothrix schenckii and Sporothrix brasiliensis.</title>
        <authorList>
            <person name="Teixeira M.M."/>
            <person name="de Almeida L.G."/>
            <person name="Kubitschek-Barreira P."/>
            <person name="Alves F.L."/>
            <person name="Kioshima E.S."/>
            <person name="Abadio A.K."/>
            <person name="Fernandes L."/>
            <person name="Derengowski L.S."/>
            <person name="Ferreira K.S."/>
            <person name="Souza R.C."/>
            <person name="Ruiz J.C."/>
            <person name="de Andrade N.C."/>
            <person name="Paes H.C."/>
            <person name="Nicola A.M."/>
            <person name="Albuquerque P."/>
            <person name="Gerber A.L."/>
            <person name="Martins V.P."/>
            <person name="Peconick L.D."/>
            <person name="Neto A.V."/>
            <person name="Chaucanez C.B."/>
            <person name="Silva P.A."/>
            <person name="Cunha O.L."/>
            <person name="de Oliveira F.F."/>
            <person name="dos Santos T.C."/>
            <person name="Barros A.L."/>
            <person name="Soares M.A."/>
            <person name="de Oliveira L.M."/>
            <person name="Marini M.M."/>
            <person name="Villalobos-Duno H."/>
            <person name="Cunha M.M."/>
            <person name="de Hoog S."/>
            <person name="da Silveira J.F."/>
            <person name="Henrissat B."/>
            <person name="Nino-Vega G.A."/>
            <person name="Cisalpino P.S."/>
            <person name="Mora-Montes H.M."/>
            <person name="Almeida S.R."/>
            <person name="Stajich J.E."/>
            <person name="Lopes-Bezerra L.M."/>
            <person name="Vasconcelos A.T."/>
            <person name="Felipe M.S."/>
        </authorList>
    </citation>
    <scope>NUCLEOTIDE SEQUENCE [LARGE SCALE GENOMIC DNA]</scope>
    <source>
        <strain evidence="1 2">1099-18</strain>
    </source>
</reference>
<gene>
    <name evidence="1" type="ORF">SPSK_02790</name>
</gene>
<accession>A0A0F2MAA1</accession>
<name>A0A0F2MAA1_SPOSC</name>
<dbReference type="VEuPathDB" id="FungiDB:SPSK_02790"/>
<evidence type="ECO:0000313" key="2">
    <source>
        <dbReference type="Proteomes" id="UP000033710"/>
    </source>
</evidence>
<dbReference type="AlphaFoldDB" id="A0A0F2MAA1"/>
<dbReference type="RefSeq" id="XP_016589243.1">
    <property type="nucleotide sequence ID" value="XM_016729655.1"/>
</dbReference>
<comment type="caution">
    <text evidence="1">The sequence shown here is derived from an EMBL/GenBank/DDBJ whole genome shotgun (WGS) entry which is preliminary data.</text>
</comment>
<proteinExistence type="predicted"/>
<reference evidence="1 2" key="2">
    <citation type="journal article" date="2015" name="Eukaryot. Cell">
        <title>Asexual propagation of a virulent clone complex in a human and feline outbreak of sporotrichosis.</title>
        <authorList>
            <person name="Teixeira Mde M."/>
            <person name="Rodrigues A.M."/>
            <person name="Tsui C.K."/>
            <person name="de Almeida L.G."/>
            <person name="Van Diepeningen A.D."/>
            <person name="van den Ende B.G."/>
            <person name="Fernandes G.F."/>
            <person name="Kano R."/>
            <person name="Hamelin R.C."/>
            <person name="Lopes-Bezerra L.M."/>
            <person name="Vasconcelos A.T."/>
            <person name="de Hoog S."/>
            <person name="de Camargo Z.P."/>
            <person name="Felipe M.S."/>
        </authorList>
    </citation>
    <scope>NUCLEOTIDE SEQUENCE [LARGE SCALE GENOMIC DNA]</scope>
    <source>
        <strain evidence="1 2">1099-18</strain>
    </source>
</reference>
<sequence>MAWSLVEGRWNRWSRGLARRLMIVISPRTSQTFLRSKLEHFGVEKARARTPYPSVLTIVVSGNGEKGVSRGRQYAQTGYRREGWGWTWPLFVRTCLIQRSRAPAKRNSFWAEADRGVRWFFPRLSALSLAVHSPWRASAGKHPPPPASFLPCVLQNREHADQRHDNTTVNNAQAL</sequence>
<dbReference type="EMBL" id="AXCR01000006">
    <property type="protein sequence ID" value="KJR86567.1"/>
    <property type="molecule type" value="Genomic_DNA"/>
</dbReference>
<evidence type="ECO:0000313" key="1">
    <source>
        <dbReference type="EMBL" id="KJR86567.1"/>
    </source>
</evidence>
<dbReference type="Proteomes" id="UP000033710">
    <property type="component" value="Unassembled WGS sequence"/>
</dbReference>
<dbReference type="KEGG" id="ssck:SPSK_02790"/>